<sequence length="101" mass="11400">MGRVGRAFDHAMAESLSTTLKSELIYLRAWPTRHEMEVFSYLEGFYITRRRHSRPGNLSPTDYENVHLTRNEVSAGPGSLQWSAFPAVDTVESAKLGVRST</sequence>
<protein>
    <recommendedName>
        <fullName evidence="3">Transposase</fullName>
    </recommendedName>
</protein>
<dbReference type="PANTHER" id="PTHR46889">
    <property type="entry name" value="TRANSPOSASE INSF FOR INSERTION SEQUENCE IS3B-RELATED"/>
    <property type="match status" value="1"/>
</dbReference>
<dbReference type="InterPro" id="IPR050900">
    <property type="entry name" value="Transposase_IS3/IS150/IS904"/>
</dbReference>
<evidence type="ECO:0000313" key="2">
    <source>
        <dbReference type="Proteomes" id="UP000219514"/>
    </source>
</evidence>
<evidence type="ECO:0008006" key="3">
    <source>
        <dbReference type="Google" id="ProtNLM"/>
    </source>
</evidence>
<reference evidence="1 2" key="1">
    <citation type="submission" date="2017-09" db="EMBL/GenBank/DDBJ databases">
        <authorList>
            <person name="Ehlers B."/>
            <person name="Leendertz F.H."/>
        </authorList>
    </citation>
    <scope>NUCLEOTIDE SEQUENCE [LARGE SCALE GENOMIC DNA]</scope>
    <source>
        <strain evidence="1 2">DSM 46844</strain>
    </source>
</reference>
<evidence type="ECO:0000313" key="1">
    <source>
        <dbReference type="EMBL" id="SNX94867.1"/>
    </source>
</evidence>
<accession>A0A285E797</accession>
<dbReference type="Proteomes" id="UP000219514">
    <property type="component" value="Unassembled WGS sequence"/>
</dbReference>
<keyword evidence="2" id="KW-1185">Reference proteome</keyword>
<dbReference type="EMBL" id="OBDO01000001">
    <property type="protein sequence ID" value="SNX94867.1"/>
    <property type="molecule type" value="Genomic_DNA"/>
</dbReference>
<gene>
    <name evidence="1" type="ORF">SAMN06893097_101668</name>
</gene>
<proteinExistence type="predicted"/>
<organism evidence="1 2">
    <name type="scientific">Geodermatophilus sabuli</name>
    <dbReference type="NCBI Taxonomy" id="1564158"/>
    <lineage>
        <taxon>Bacteria</taxon>
        <taxon>Bacillati</taxon>
        <taxon>Actinomycetota</taxon>
        <taxon>Actinomycetes</taxon>
        <taxon>Geodermatophilales</taxon>
        <taxon>Geodermatophilaceae</taxon>
        <taxon>Geodermatophilus</taxon>
    </lineage>
</organism>
<dbReference type="AlphaFoldDB" id="A0A285E797"/>
<dbReference type="PANTHER" id="PTHR46889:SF4">
    <property type="entry name" value="TRANSPOSASE INSO FOR INSERTION SEQUENCE ELEMENT IS911B-RELATED"/>
    <property type="match status" value="1"/>
</dbReference>
<name>A0A285E797_9ACTN</name>